<dbReference type="GO" id="GO:0046872">
    <property type="term" value="F:metal ion binding"/>
    <property type="evidence" value="ECO:0007669"/>
    <property type="project" value="UniProtKB-KW"/>
</dbReference>
<dbReference type="Gene3D" id="3.40.50.740">
    <property type="match status" value="1"/>
</dbReference>
<evidence type="ECO:0000259" key="5">
    <source>
        <dbReference type="PROSITE" id="PS51669"/>
    </source>
</evidence>
<comment type="cofactor">
    <cofactor evidence="1">
        <name>Mo-bis(molybdopterin guanine dinucleotide)</name>
        <dbReference type="ChEBI" id="CHEBI:60539"/>
    </cofactor>
</comment>
<organism evidence="6 7">
    <name type="scientific">Bacillus vallismortis</name>
    <dbReference type="NCBI Taxonomy" id="72361"/>
    <lineage>
        <taxon>Bacteria</taxon>
        <taxon>Bacillati</taxon>
        <taxon>Bacillota</taxon>
        <taxon>Bacilli</taxon>
        <taxon>Bacillales</taxon>
        <taxon>Bacillaceae</taxon>
        <taxon>Bacillus</taxon>
    </lineage>
</organism>
<evidence type="ECO:0000256" key="1">
    <source>
        <dbReference type="ARBA" id="ARBA00001942"/>
    </source>
</evidence>
<dbReference type="SUPFAM" id="SSF53706">
    <property type="entry name" value="Formate dehydrogenase/DMSO reductase, domains 1-3"/>
    <property type="match status" value="1"/>
</dbReference>
<reference evidence="6" key="1">
    <citation type="submission" date="2022-02" db="EMBL/GenBank/DDBJ databases">
        <title>Crop Bioprotection Bacillus Genome Sequencing.</title>
        <authorList>
            <person name="Dunlap C."/>
        </authorList>
    </citation>
    <scope>NUCLEOTIDE SEQUENCE</scope>
    <source>
        <strain evidence="6">98-1</strain>
    </source>
</reference>
<dbReference type="PANTHER" id="PTHR43742">
    <property type="entry name" value="TRIMETHYLAMINE-N-OXIDE REDUCTASE"/>
    <property type="match status" value="1"/>
</dbReference>
<dbReference type="EMBL" id="JALAOH010000136">
    <property type="protein sequence ID" value="MCY8319180.1"/>
    <property type="molecule type" value="Genomic_DNA"/>
</dbReference>
<protein>
    <submittedName>
        <fullName evidence="6">Molybdopterin-dependent oxidoreductase</fullName>
    </submittedName>
</protein>
<evidence type="ECO:0000256" key="2">
    <source>
        <dbReference type="ARBA" id="ARBA00022723"/>
    </source>
</evidence>
<dbReference type="CDD" id="cd02766">
    <property type="entry name" value="MopB_3"/>
    <property type="match status" value="1"/>
</dbReference>
<dbReference type="Pfam" id="PF00384">
    <property type="entry name" value="Molybdopterin"/>
    <property type="match status" value="1"/>
</dbReference>
<dbReference type="SMART" id="SM00926">
    <property type="entry name" value="Molybdop_Fe4S4"/>
    <property type="match status" value="1"/>
</dbReference>
<keyword evidence="3" id="KW-0408">Iron</keyword>
<evidence type="ECO:0000256" key="3">
    <source>
        <dbReference type="ARBA" id="ARBA00023004"/>
    </source>
</evidence>
<accession>A0AAP3CQ97</accession>
<dbReference type="Gene3D" id="3.40.228.10">
    <property type="entry name" value="Dimethylsulfoxide Reductase, domain 2"/>
    <property type="match status" value="1"/>
</dbReference>
<dbReference type="GO" id="GO:0051536">
    <property type="term" value="F:iron-sulfur cluster binding"/>
    <property type="evidence" value="ECO:0007669"/>
    <property type="project" value="UniProtKB-KW"/>
</dbReference>
<dbReference type="PANTHER" id="PTHR43742:SF6">
    <property type="entry name" value="OXIDOREDUCTASE YYAE-RELATED"/>
    <property type="match status" value="1"/>
</dbReference>
<dbReference type="PROSITE" id="PS51669">
    <property type="entry name" value="4FE4S_MOW_BIS_MGD"/>
    <property type="match status" value="1"/>
</dbReference>
<sequence>MKSFATQQNGIFKSVCSLDCPDQCGLLIHKKDGKIVKVQGDPDHPVTAGNICNKVRNMTERIYDEKRLTTPLKRTGPKGQAIFEPISWEEAIDTITARWKQLIDEDGAESILPYSFYGNMGKLTAEGMDRRFFYRLGSSQLERTICSKAGSEGYKYTMGISAGTDPEETIHTKLFIFWGINAVSTNMHQITIAQKARKQGAKIVVIDVHKNQTGRLADWFIPIKPGTDSALALGIMHILFKENLHDEAFLSEYTVGYEELREHVKQYDPEKVSRITGVSTDDIYQLARMYGDTSPSFIRIGNGLQHHDNGGMIVRTIACLPAITGQWLRKGGGAIKHNSGIL</sequence>
<dbReference type="GO" id="GO:0016491">
    <property type="term" value="F:oxidoreductase activity"/>
    <property type="evidence" value="ECO:0007669"/>
    <property type="project" value="InterPro"/>
</dbReference>
<dbReference type="InterPro" id="IPR050612">
    <property type="entry name" value="Prok_Mopterin_Oxidored"/>
</dbReference>
<dbReference type="AlphaFoldDB" id="A0AAP3CQ97"/>
<evidence type="ECO:0000256" key="4">
    <source>
        <dbReference type="ARBA" id="ARBA00023014"/>
    </source>
</evidence>
<dbReference type="Gene3D" id="2.20.25.90">
    <property type="entry name" value="ADC-like domains"/>
    <property type="match status" value="1"/>
</dbReference>
<comment type="caution">
    <text evidence="6">The sequence shown here is derived from an EMBL/GenBank/DDBJ whole genome shotgun (WGS) entry which is preliminary data.</text>
</comment>
<evidence type="ECO:0000313" key="7">
    <source>
        <dbReference type="Proteomes" id="UP001067121"/>
    </source>
</evidence>
<dbReference type="InterPro" id="IPR006963">
    <property type="entry name" value="Mopterin_OxRdtase_4Fe-4S_dom"/>
</dbReference>
<dbReference type="InterPro" id="IPR006656">
    <property type="entry name" value="Mopterin_OxRdtase"/>
</dbReference>
<gene>
    <name evidence="6" type="ORF">MOC71_21290</name>
</gene>
<keyword evidence="4" id="KW-0411">Iron-sulfur</keyword>
<name>A0AAP3CQ97_BACVA</name>
<dbReference type="Pfam" id="PF04879">
    <property type="entry name" value="Molybdop_Fe4S4"/>
    <property type="match status" value="1"/>
</dbReference>
<evidence type="ECO:0000313" key="6">
    <source>
        <dbReference type="EMBL" id="MCY8319180.1"/>
    </source>
</evidence>
<feature type="domain" description="4Fe-4S Mo/W bis-MGD-type" evidence="5">
    <location>
        <begin position="9"/>
        <end position="66"/>
    </location>
</feature>
<dbReference type="RefSeq" id="WP_268545017.1">
    <property type="nucleotide sequence ID" value="NZ_JALAOH010000136.1"/>
</dbReference>
<keyword evidence="2" id="KW-0479">Metal-binding</keyword>
<dbReference type="Proteomes" id="UP001067121">
    <property type="component" value="Unassembled WGS sequence"/>
</dbReference>
<proteinExistence type="predicted"/>
<feature type="non-terminal residue" evidence="6">
    <location>
        <position position="342"/>
    </location>
</feature>